<feature type="non-terminal residue" evidence="13">
    <location>
        <position position="1"/>
    </location>
</feature>
<dbReference type="AlphaFoldDB" id="A0A836K3L1"/>
<dbReference type="EC" id="7.1.1.9" evidence="11"/>
<evidence type="ECO:0000256" key="6">
    <source>
        <dbReference type="ARBA" id="ARBA00022781"/>
    </source>
</evidence>
<evidence type="ECO:0000313" key="14">
    <source>
        <dbReference type="Proteomes" id="UP000670152"/>
    </source>
</evidence>
<protein>
    <recommendedName>
        <fullName evidence="11">Cytochrome c oxidase subunit 1</fullName>
        <ecNumber evidence="11">7.1.1.9</ecNumber>
    </recommendedName>
</protein>
<dbReference type="InterPro" id="IPR035908">
    <property type="entry name" value="F0_ATP_A_sf"/>
</dbReference>
<keyword evidence="11" id="KW-0679">Respiratory chain</keyword>
<evidence type="ECO:0000256" key="7">
    <source>
        <dbReference type="ARBA" id="ARBA00022989"/>
    </source>
</evidence>
<dbReference type="Proteomes" id="UP000670152">
    <property type="component" value="Unassembled WGS sequence"/>
</dbReference>
<dbReference type="GO" id="GO:0006119">
    <property type="term" value="P:oxidative phosphorylation"/>
    <property type="evidence" value="ECO:0007669"/>
    <property type="project" value="UniProtKB-UniPathway"/>
</dbReference>
<comment type="catalytic activity">
    <reaction evidence="11">
        <text>4 Fe(II)-[cytochrome c] + O2 + 8 H(+)(in) = 4 Fe(III)-[cytochrome c] + 2 H2O + 4 H(+)(out)</text>
        <dbReference type="Rhea" id="RHEA:11436"/>
        <dbReference type="Rhea" id="RHEA-COMP:10350"/>
        <dbReference type="Rhea" id="RHEA-COMP:14399"/>
        <dbReference type="ChEBI" id="CHEBI:15377"/>
        <dbReference type="ChEBI" id="CHEBI:15378"/>
        <dbReference type="ChEBI" id="CHEBI:15379"/>
        <dbReference type="ChEBI" id="CHEBI:29033"/>
        <dbReference type="ChEBI" id="CHEBI:29034"/>
        <dbReference type="EC" id="7.1.1.9"/>
    </reaction>
</comment>
<feature type="transmembrane region" description="Helical" evidence="12">
    <location>
        <begin position="20"/>
        <end position="43"/>
    </location>
</feature>
<feature type="non-terminal residue" evidence="13">
    <location>
        <position position="230"/>
    </location>
</feature>
<dbReference type="InterPro" id="IPR000568">
    <property type="entry name" value="ATP_synth_F0_asu"/>
</dbReference>
<keyword evidence="9 11" id="KW-0472">Membrane</keyword>
<keyword evidence="11" id="KW-0349">Heme</keyword>
<keyword evidence="11" id="KW-0186">Copper</keyword>
<feature type="transmembrane region" description="Helical" evidence="12">
    <location>
        <begin position="64"/>
        <end position="85"/>
    </location>
</feature>
<keyword evidence="11" id="KW-0408">Iron</keyword>
<reference evidence="13 14" key="1">
    <citation type="submission" date="2020-02" db="EMBL/GenBank/DDBJ databases">
        <title>Relaxed selection underlies rapid genomic changes in the transitions from sociality to social parasitism in ants.</title>
        <authorList>
            <person name="Bi X."/>
        </authorList>
    </citation>
    <scope>NUCLEOTIDE SEQUENCE [LARGE SCALE GENOMIC DNA]</scope>
    <source>
        <strain evidence="13">BGI-DK2014b</strain>
        <tissue evidence="13">Whole body</tissue>
    </source>
</reference>
<dbReference type="PRINTS" id="PR01165">
    <property type="entry name" value="CYCOXIDASEI"/>
</dbReference>
<dbReference type="Pfam" id="PF00119">
    <property type="entry name" value="ATP-synt_A"/>
    <property type="match status" value="1"/>
</dbReference>
<dbReference type="GO" id="GO:0046872">
    <property type="term" value="F:metal ion binding"/>
    <property type="evidence" value="ECO:0007669"/>
    <property type="project" value="UniProtKB-KW"/>
</dbReference>
<evidence type="ECO:0000313" key="13">
    <source>
        <dbReference type="EMBL" id="KAG5338019.1"/>
    </source>
</evidence>
<dbReference type="InterPro" id="IPR000883">
    <property type="entry name" value="Cyt_C_Oxase_1"/>
</dbReference>
<keyword evidence="14" id="KW-1185">Reference proteome</keyword>
<comment type="similarity">
    <text evidence="2">Belongs to the ATPase A chain family.</text>
</comment>
<keyword evidence="8" id="KW-0406">Ion transport</keyword>
<name>A0A836K3L1_9HYME</name>
<dbReference type="OrthoDB" id="5976622at2759"/>
<keyword evidence="4" id="KW-0138">CF(0)</keyword>
<evidence type="ECO:0000256" key="8">
    <source>
        <dbReference type="ARBA" id="ARBA00023065"/>
    </source>
</evidence>
<dbReference type="SUPFAM" id="SSF81336">
    <property type="entry name" value="F1F0 ATP synthase subunit A"/>
    <property type="match status" value="1"/>
</dbReference>
<comment type="caution">
    <text evidence="13">The sequence shown here is derived from an EMBL/GenBank/DDBJ whole genome shotgun (WGS) entry which is preliminary data.</text>
</comment>
<dbReference type="GO" id="GO:0005743">
    <property type="term" value="C:mitochondrial inner membrane"/>
    <property type="evidence" value="ECO:0007669"/>
    <property type="project" value="UniProtKB-SubCell"/>
</dbReference>
<dbReference type="GO" id="GO:0045259">
    <property type="term" value="C:proton-transporting ATP synthase complex"/>
    <property type="evidence" value="ECO:0007669"/>
    <property type="project" value="UniProtKB-KW"/>
</dbReference>
<proteinExistence type="inferred from homology"/>
<comment type="similarity">
    <text evidence="11">Belongs to the heme-copper respiratory oxidase family.</text>
</comment>
<dbReference type="Gene3D" id="1.20.120.220">
    <property type="entry name" value="ATP synthase, F0 complex, subunit A"/>
    <property type="match status" value="1"/>
</dbReference>
<keyword evidence="11" id="KW-0496">Mitochondrion</keyword>
<keyword evidence="7 12" id="KW-1133">Transmembrane helix</keyword>
<keyword evidence="11" id="KW-0479">Metal-binding</keyword>
<evidence type="ECO:0000256" key="10">
    <source>
        <dbReference type="ARBA" id="ARBA00023310"/>
    </source>
</evidence>
<evidence type="ECO:0000256" key="9">
    <source>
        <dbReference type="ARBA" id="ARBA00023136"/>
    </source>
</evidence>
<evidence type="ECO:0000256" key="4">
    <source>
        <dbReference type="ARBA" id="ARBA00022547"/>
    </source>
</evidence>
<sequence length="230" mass="25960">LLPPSLTLLILRNFIYLGTGAFFSLHIAGISSILGTINFISTISNIPGFKLISHINERDKKETFGSLGIIYAIITIEFLTIIIAISTGIKIFRIGVNLTFFQYFLGLRDIPCRYSYLNNYLNNLLARLTRLSTLFILIPFTVIIESISLIIRPFILTIRLTTNIIAEHLLLGSLLGSSGINIFNPAILLILISTQILLYILEISVSIIQAYIFSNLLFYCYIYIVEKFKL</sequence>
<dbReference type="GO" id="GO:0020037">
    <property type="term" value="F:heme binding"/>
    <property type="evidence" value="ECO:0007669"/>
    <property type="project" value="InterPro"/>
</dbReference>
<dbReference type="GO" id="GO:0004129">
    <property type="term" value="F:cytochrome-c oxidase activity"/>
    <property type="evidence" value="ECO:0007669"/>
    <property type="project" value="UniProtKB-EC"/>
</dbReference>
<feature type="transmembrane region" description="Helical" evidence="12">
    <location>
        <begin position="131"/>
        <end position="151"/>
    </location>
</feature>
<dbReference type="GO" id="GO:0015986">
    <property type="term" value="P:proton motive force-driven ATP synthesis"/>
    <property type="evidence" value="ECO:0007669"/>
    <property type="project" value="InterPro"/>
</dbReference>
<organism evidence="13 14">
    <name type="scientific">Acromyrmex heyeri</name>
    <dbReference type="NCBI Taxonomy" id="230685"/>
    <lineage>
        <taxon>Eukaryota</taxon>
        <taxon>Metazoa</taxon>
        <taxon>Ecdysozoa</taxon>
        <taxon>Arthropoda</taxon>
        <taxon>Hexapoda</taxon>
        <taxon>Insecta</taxon>
        <taxon>Pterygota</taxon>
        <taxon>Neoptera</taxon>
        <taxon>Endopterygota</taxon>
        <taxon>Hymenoptera</taxon>
        <taxon>Apocrita</taxon>
        <taxon>Aculeata</taxon>
        <taxon>Formicoidea</taxon>
        <taxon>Formicidae</taxon>
        <taxon>Myrmicinae</taxon>
        <taxon>Acromyrmex</taxon>
    </lineage>
</organism>
<keyword evidence="11" id="KW-0999">Mitochondrion inner membrane</keyword>
<keyword evidence="11" id="KW-0249">Electron transport</keyword>
<comment type="pathway">
    <text evidence="11">Energy metabolism; oxidative phosphorylation.</text>
</comment>
<keyword evidence="3 11" id="KW-0813">Transport</keyword>
<gene>
    <name evidence="13" type="primary">Atp6_1</name>
    <name evidence="13" type="ORF">G6Z77_0012567</name>
</gene>
<keyword evidence="10" id="KW-0066">ATP synthesis</keyword>
<evidence type="ECO:0000256" key="5">
    <source>
        <dbReference type="ARBA" id="ARBA00022692"/>
    </source>
</evidence>
<feature type="transmembrane region" description="Helical" evidence="12">
    <location>
        <begin position="207"/>
        <end position="225"/>
    </location>
</feature>
<comment type="subcellular location">
    <subcellularLocation>
        <location evidence="1">Membrane</location>
        <topology evidence="1">Multi-pass membrane protein</topology>
    </subcellularLocation>
    <subcellularLocation>
        <location evidence="11">Mitochondrion inner membrane</location>
        <topology evidence="11">Multi-pass membrane protein</topology>
    </subcellularLocation>
</comment>
<comment type="function">
    <text evidence="11">Component of the cytochrome c oxidase, the last enzyme in the mitochondrial electron transport chain which drives oxidative phosphorylation. The respiratory chain contains 3 multisubunit complexes succinate dehydrogenase (complex II, CII), ubiquinol-cytochrome c oxidoreductase (cytochrome b-c1 complex, complex III, CIII) and cytochrome c oxidase (complex IV, CIV), that cooperate to transfer electrons derived from NADH and succinate to molecular oxygen, creating an electrochemical gradient over the inner membrane that drives transmembrane transport and the ATP synthase. Cytochrome c oxidase is the component of the respiratory chain that catalyzes the reduction of oxygen to water. Electrons originating from reduced cytochrome c in the intermembrane space (IMS) are transferred via the dinuclear copper A center (CU(A)) of subunit 2 and heme A of subunit 1 to the active site in subunit 1, a binuclear center (BNC) formed by heme A3 and copper B (CU(B)). The BNC reduces molecular oxygen to 2 water molecules using 4 electrons from cytochrome c in the IMS and 4 protons from the mitochondrial matrix.</text>
</comment>
<dbReference type="SUPFAM" id="SSF81442">
    <property type="entry name" value="Cytochrome c oxidase subunit I-like"/>
    <property type="match status" value="1"/>
</dbReference>
<evidence type="ECO:0000256" key="2">
    <source>
        <dbReference type="ARBA" id="ARBA00006810"/>
    </source>
</evidence>
<dbReference type="EMBL" id="JAANIB010003317">
    <property type="protein sequence ID" value="KAG5338019.1"/>
    <property type="molecule type" value="Genomic_DNA"/>
</dbReference>
<keyword evidence="6" id="KW-0375">Hydrogen ion transport</keyword>
<keyword evidence="5 11" id="KW-0812">Transmembrane</keyword>
<evidence type="ECO:0000256" key="12">
    <source>
        <dbReference type="SAM" id="Phobius"/>
    </source>
</evidence>
<evidence type="ECO:0000256" key="11">
    <source>
        <dbReference type="RuleBase" id="RU000369"/>
    </source>
</evidence>
<evidence type="ECO:0000256" key="1">
    <source>
        <dbReference type="ARBA" id="ARBA00004141"/>
    </source>
</evidence>
<dbReference type="UniPathway" id="UPA00705"/>
<evidence type="ECO:0000256" key="3">
    <source>
        <dbReference type="ARBA" id="ARBA00022448"/>
    </source>
</evidence>
<accession>A0A836K3L1</accession>
<dbReference type="InterPro" id="IPR036927">
    <property type="entry name" value="Cyt_c_oxase-like_su1_sf"/>
</dbReference>